<evidence type="ECO:0000313" key="2">
    <source>
        <dbReference type="Proteomes" id="UP000071778"/>
    </source>
</evidence>
<keyword evidence="2" id="KW-1185">Reference proteome</keyword>
<reference evidence="1 2" key="1">
    <citation type="submission" date="2015-11" db="EMBL/GenBank/DDBJ databases">
        <title>Exploring the genomic traits of fungus-feeding bacterial genus Collimonas.</title>
        <authorList>
            <person name="Song C."/>
            <person name="Schmidt R."/>
            <person name="de Jager V."/>
            <person name="Krzyzanowska D."/>
            <person name="Jongedijk E."/>
            <person name="Cankar K."/>
            <person name="Beekwilder J."/>
            <person name="van Veen A."/>
            <person name="de Boer W."/>
            <person name="van Veen J.A."/>
            <person name="Garbeva P."/>
        </authorList>
    </citation>
    <scope>NUCLEOTIDE SEQUENCE [LARGE SCALE GENOMIC DNA]</scope>
    <source>
        <strain evidence="1 2">Ter282</strain>
    </source>
</reference>
<proteinExistence type="predicted"/>
<gene>
    <name evidence="1" type="ORF">CAter282_3368</name>
</gene>
<name>A0A127PTK5_9BURK</name>
<dbReference type="EMBL" id="CP013235">
    <property type="protein sequence ID" value="AMP11061.1"/>
    <property type="molecule type" value="Genomic_DNA"/>
</dbReference>
<dbReference type="PATRIC" id="fig|279058.18.peg.3322"/>
<evidence type="ECO:0000313" key="1">
    <source>
        <dbReference type="EMBL" id="AMP11061.1"/>
    </source>
</evidence>
<accession>A0A127PTK5</accession>
<organism evidence="1 2">
    <name type="scientific">Collimonas arenae</name>
    <dbReference type="NCBI Taxonomy" id="279058"/>
    <lineage>
        <taxon>Bacteria</taxon>
        <taxon>Pseudomonadati</taxon>
        <taxon>Pseudomonadota</taxon>
        <taxon>Betaproteobacteria</taxon>
        <taxon>Burkholderiales</taxon>
        <taxon>Oxalobacteraceae</taxon>
        <taxon>Collimonas</taxon>
    </lineage>
</organism>
<dbReference type="Proteomes" id="UP000071778">
    <property type="component" value="Chromosome"/>
</dbReference>
<dbReference type="AlphaFoldDB" id="A0A127PTK5"/>
<sequence length="37" mass="4284">MLDSITRFAFYLAQFPAPQQNAWRTAFAMTYLLLSQA</sequence>
<protein>
    <submittedName>
        <fullName evidence="1">Uncharacterized protein</fullName>
    </submittedName>
</protein>